<dbReference type="Proteomes" id="UP000006459">
    <property type="component" value="Unassembled WGS sequence"/>
</dbReference>
<protein>
    <submittedName>
        <fullName evidence="2">Uncharacterized protein</fullName>
    </submittedName>
</protein>
<sequence>MEQNEQLREYLIIKKEAYHWLLWWGLAYLIGVAGVIILLYNDLPSYNRYFSILTIIMLPIWFVGAFPLFMAKNQIEKEHPEFKAVKTKEVVVPMSMRKKRYLMLLPALVVVAFVFVQSYQSGMAEKEKRKSTRLSNSIVIKEGEEYGK</sequence>
<feature type="transmembrane region" description="Helical" evidence="1">
    <location>
        <begin position="46"/>
        <end position="69"/>
    </location>
</feature>
<evidence type="ECO:0000313" key="3">
    <source>
        <dbReference type="Proteomes" id="UP000006459"/>
    </source>
</evidence>
<feature type="transmembrane region" description="Helical" evidence="1">
    <location>
        <begin position="21"/>
        <end position="40"/>
    </location>
</feature>
<dbReference type="PATRIC" id="fig|888808.3.peg.938"/>
<accession>F3UWR8</accession>
<keyword evidence="1" id="KW-0812">Transmembrane</keyword>
<name>F3UWR8_STRSA</name>
<comment type="caution">
    <text evidence="2">The sequence shown here is derived from an EMBL/GenBank/DDBJ whole genome shotgun (WGS) entry which is preliminary data.</text>
</comment>
<proteinExistence type="predicted"/>
<dbReference type="AlphaFoldDB" id="F3UWR8"/>
<evidence type="ECO:0000313" key="2">
    <source>
        <dbReference type="EMBL" id="EGJ39758.1"/>
    </source>
</evidence>
<dbReference type="HOGENOM" id="CLU_1834103_0_0_9"/>
<dbReference type="RefSeq" id="WP_002933169.1">
    <property type="nucleotide sequence ID" value="NZ_GL890985.1"/>
</dbReference>
<reference evidence="2 3" key="1">
    <citation type="submission" date="2011-03" db="EMBL/GenBank/DDBJ databases">
        <authorList>
            <person name="Muzny D."/>
            <person name="Qin X."/>
            <person name="Deng J."/>
            <person name="Jiang H."/>
            <person name="Liu Y."/>
            <person name="Qu J."/>
            <person name="Song X.-Z."/>
            <person name="Zhang L."/>
            <person name="Thornton R."/>
            <person name="Coyle M."/>
            <person name="Francisco L."/>
            <person name="Jackson L."/>
            <person name="Javaid M."/>
            <person name="Korchina V."/>
            <person name="Kovar C."/>
            <person name="Mata R."/>
            <person name="Mathew T."/>
            <person name="Ngo R."/>
            <person name="Nguyen L."/>
            <person name="Nguyen N."/>
            <person name="Okwuonu G."/>
            <person name="Ongeri F."/>
            <person name="Pham C."/>
            <person name="Simmons D."/>
            <person name="Wilczek-Boney K."/>
            <person name="Hale W."/>
            <person name="Jakkamsetti A."/>
            <person name="Pham P."/>
            <person name="Ruth R."/>
            <person name="San Lucas F."/>
            <person name="Warren J."/>
            <person name="Zhang J."/>
            <person name="Zhao Z."/>
            <person name="Zhou C."/>
            <person name="Zhu D."/>
            <person name="Lee S."/>
            <person name="Bess C."/>
            <person name="Blankenburg K."/>
            <person name="Forbes L."/>
            <person name="Fu Q."/>
            <person name="Gubbala S."/>
            <person name="Hirani K."/>
            <person name="Jayaseelan J.C."/>
            <person name="Lara F."/>
            <person name="Munidasa M."/>
            <person name="Palculict T."/>
            <person name="Patil S."/>
            <person name="Pu L.-L."/>
            <person name="Saada N."/>
            <person name="Tang L."/>
            <person name="Weissenberger G."/>
            <person name="Zhu Y."/>
            <person name="Hemphill L."/>
            <person name="Shang Y."/>
            <person name="Youmans B."/>
            <person name="Ayvaz T."/>
            <person name="Ross M."/>
            <person name="Santibanez J."/>
            <person name="Aqrawi P."/>
            <person name="Gross S."/>
            <person name="Joshi V."/>
            <person name="Fowler G."/>
            <person name="Nazareth L."/>
            <person name="Reid J."/>
            <person name="Worley K."/>
            <person name="Petrosino J."/>
            <person name="Highlander S."/>
            <person name="Gibbs R."/>
        </authorList>
    </citation>
    <scope>NUCLEOTIDE SEQUENCE [LARGE SCALE GENOMIC DNA]</scope>
    <source>
        <strain evidence="2 3">SK49</strain>
    </source>
</reference>
<keyword evidence="1" id="KW-1133">Transmembrane helix</keyword>
<gene>
    <name evidence="2" type="ORF">HMPREF9380_0956</name>
</gene>
<feature type="transmembrane region" description="Helical" evidence="1">
    <location>
        <begin position="101"/>
        <end position="119"/>
    </location>
</feature>
<organism evidence="2 3">
    <name type="scientific">Streptococcus sanguinis SK49</name>
    <dbReference type="NCBI Taxonomy" id="888808"/>
    <lineage>
        <taxon>Bacteria</taxon>
        <taxon>Bacillati</taxon>
        <taxon>Bacillota</taxon>
        <taxon>Bacilli</taxon>
        <taxon>Lactobacillales</taxon>
        <taxon>Streptococcaceae</taxon>
        <taxon>Streptococcus</taxon>
    </lineage>
</organism>
<keyword evidence="1" id="KW-0472">Membrane</keyword>
<dbReference type="EMBL" id="AFFO01000008">
    <property type="protein sequence ID" value="EGJ39758.1"/>
    <property type="molecule type" value="Genomic_DNA"/>
</dbReference>
<evidence type="ECO:0000256" key="1">
    <source>
        <dbReference type="SAM" id="Phobius"/>
    </source>
</evidence>